<dbReference type="GO" id="GO:0006605">
    <property type="term" value="P:protein targeting"/>
    <property type="evidence" value="ECO:0007669"/>
    <property type="project" value="InterPro"/>
</dbReference>
<keyword evidence="6 7" id="KW-0472">Membrane</keyword>
<accession>A0A1H6MEA3</accession>
<evidence type="ECO:0000256" key="1">
    <source>
        <dbReference type="ARBA" id="ARBA00004651"/>
    </source>
</evidence>
<evidence type="ECO:0000256" key="3">
    <source>
        <dbReference type="ARBA" id="ARBA00022475"/>
    </source>
</evidence>
<proteinExistence type="inferred from homology"/>
<protein>
    <submittedName>
        <fullName evidence="8">Flagellar biosynthetic protein FliR</fullName>
    </submittedName>
</protein>
<feature type="transmembrane region" description="Helical" evidence="7">
    <location>
        <begin position="12"/>
        <end position="31"/>
    </location>
</feature>
<comment type="subcellular location">
    <subcellularLocation>
        <location evidence="1">Cell membrane</location>
        <topology evidence="1">Multi-pass membrane protein</topology>
    </subcellularLocation>
</comment>
<evidence type="ECO:0000256" key="7">
    <source>
        <dbReference type="SAM" id="Phobius"/>
    </source>
</evidence>
<keyword evidence="5 7" id="KW-1133">Transmembrane helix</keyword>
<dbReference type="Proteomes" id="UP000199125">
    <property type="component" value="Unassembled WGS sequence"/>
</dbReference>
<dbReference type="PANTHER" id="PTHR30065:SF8">
    <property type="entry name" value="FLAGELLAR BIOSYNTHETIC PROTEIN FLIR"/>
    <property type="match status" value="1"/>
</dbReference>
<evidence type="ECO:0000256" key="4">
    <source>
        <dbReference type="ARBA" id="ARBA00022692"/>
    </source>
</evidence>
<keyword evidence="4 7" id="KW-0812">Transmembrane</keyword>
<feature type="transmembrane region" description="Helical" evidence="7">
    <location>
        <begin position="43"/>
        <end position="61"/>
    </location>
</feature>
<keyword evidence="8" id="KW-0966">Cell projection</keyword>
<dbReference type="PRINTS" id="PR00953">
    <property type="entry name" value="TYPE3IMRPROT"/>
</dbReference>
<gene>
    <name evidence="8" type="ORF">SAMN04488075_2003</name>
</gene>
<dbReference type="InterPro" id="IPR002010">
    <property type="entry name" value="T3SS_IM_R"/>
</dbReference>
<keyword evidence="3" id="KW-1003">Cell membrane</keyword>
<feature type="transmembrane region" description="Helical" evidence="7">
    <location>
        <begin position="67"/>
        <end position="88"/>
    </location>
</feature>
<dbReference type="GO" id="GO:0005886">
    <property type="term" value="C:plasma membrane"/>
    <property type="evidence" value="ECO:0007669"/>
    <property type="project" value="UniProtKB-SubCell"/>
</dbReference>
<sequence length="251" mass="26066">MLHAALPLDLPGWLTPLLLIYARIQACLMTMPAIGERVLPVRVRVAAAVALVPLYAGAAPAMPPPGLLPLAALMGVEIASGLVLGLMVRVVAMALDVGATAIAQSASLSAMLGVSDEMAPHPIGNLLHMAGMAALMALGLPLFICQVLTDSFALKPAGLWPDIGAIWPEFWRLVIHSLTLAMLIASPFILGGLLFQTLAGVVARVMPAMPIVFVAAPAAILLGLTVLTLLAPGLLSIWARDVLSLQPAVLR</sequence>
<dbReference type="Pfam" id="PF01311">
    <property type="entry name" value="Bac_export_1"/>
    <property type="match status" value="1"/>
</dbReference>
<reference evidence="9" key="1">
    <citation type="submission" date="2016-10" db="EMBL/GenBank/DDBJ databases">
        <authorList>
            <person name="Varghese N."/>
            <person name="Submissions S."/>
        </authorList>
    </citation>
    <scope>NUCLEOTIDE SEQUENCE [LARGE SCALE GENOMIC DNA]</scope>
    <source>
        <strain evidence="9">DSM 11593</strain>
    </source>
</reference>
<evidence type="ECO:0000256" key="6">
    <source>
        <dbReference type="ARBA" id="ARBA00023136"/>
    </source>
</evidence>
<dbReference type="AlphaFoldDB" id="A0A1H6MEA3"/>
<feature type="transmembrane region" description="Helical" evidence="7">
    <location>
        <begin position="126"/>
        <end position="149"/>
    </location>
</feature>
<dbReference type="PANTHER" id="PTHR30065">
    <property type="entry name" value="FLAGELLAR BIOSYNTHETIC PROTEIN FLIR"/>
    <property type="match status" value="1"/>
</dbReference>
<organism evidence="8 9">
    <name type="scientific">Paracoccus alkenifer</name>
    <dbReference type="NCBI Taxonomy" id="65735"/>
    <lineage>
        <taxon>Bacteria</taxon>
        <taxon>Pseudomonadati</taxon>
        <taxon>Pseudomonadota</taxon>
        <taxon>Alphaproteobacteria</taxon>
        <taxon>Rhodobacterales</taxon>
        <taxon>Paracoccaceae</taxon>
        <taxon>Paracoccus</taxon>
    </lineage>
</organism>
<evidence type="ECO:0000256" key="5">
    <source>
        <dbReference type="ARBA" id="ARBA00022989"/>
    </source>
</evidence>
<keyword evidence="9" id="KW-1185">Reference proteome</keyword>
<name>A0A1H6MEA3_9RHOB</name>
<feature type="transmembrane region" description="Helical" evidence="7">
    <location>
        <begin position="170"/>
        <end position="195"/>
    </location>
</feature>
<dbReference type="STRING" id="65735.SAMN04488075_2003"/>
<dbReference type="EMBL" id="FNXG01000003">
    <property type="protein sequence ID" value="SEH97400.1"/>
    <property type="molecule type" value="Genomic_DNA"/>
</dbReference>
<comment type="similarity">
    <text evidence="2">Belongs to the FliR/MopE/SpaR family.</text>
</comment>
<keyword evidence="8" id="KW-0969">Cilium</keyword>
<evidence type="ECO:0000256" key="2">
    <source>
        <dbReference type="ARBA" id="ARBA00009772"/>
    </source>
</evidence>
<evidence type="ECO:0000313" key="9">
    <source>
        <dbReference type="Proteomes" id="UP000199125"/>
    </source>
</evidence>
<feature type="transmembrane region" description="Helical" evidence="7">
    <location>
        <begin position="207"/>
        <end position="230"/>
    </location>
</feature>
<evidence type="ECO:0000313" key="8">
    <source>
        <dbReference type="EMBL" id="SEH97400.1"/>
    </source>
</evidence>
<keyword evidence="8" id="KW-0282">Flagellum</keyword>